<feature type="region of interest" description="Disordered" evidence="1">
    <location>
        <begin position="266"/>
        <end position="293"/>
    </location>
</feature>
<dbReference type="AlphaFoldDB" id="W5JMY1"/>
<protein>
    <submittedName>
        <fullName evidence="3 4">Uncharacterized protein</fullName>
    </submittedName>
</protein>
<accession>W5JMY1</accession>
<keyword evidence="2" id="KW-0732">Signal</keyword>
<dbReference type="PANTHER" id="PTHR39072">
    <property type="entry name" value="RE48511P"/>
    <property type="match status" value="1"/>
</dbReference>
<evidence type="ECO:0000313" key="3">
    <source>
        <dbReference type="EMBL" id="ETN64255.1"/>
    </source>
</evidence>
<dbReference type="eggNOG" id="ENOG502REJ9">
    <property type="taxonomic scope" value="Eukaryota"/>
</dbReference>
<dbReference type="STRING" id="43151.W5JMY1"/>
<sequence>MVSSVGGLLLVLLRMCMRIRGDLCNLAAGHSLAKPRPRVPSPVKKVRKHIDPQVLEIQRQNLITQKILQRYLERRLHPHRKPQIRVPSVEEILPKPFTSLAAERNVRQQNQSNSDGASSSSSSSGSSSNSTGARYDLFDGQNGRQYENDGDGEDQYGDEDGGDYRDESPRDLDQYDDLGDGLNDNDRYDIESLQSGESEHVDSFYRDKYYNHQRQRVDDSGELLDSNDLDMDFEDDPELSVLSEITNEVRLRQEAAAKEAQITKDLQRPSSGGRVKRQAINSRTSRRGRPTVRETATITNRVDARYYTAEDYVDYQTTQPRLNKNLRDNYSEYRLLSKSRNVAIEPSKPTRPRPTTAQTTLARNAARSRNRNTLKSLAYKPNVYNANSRRTTFTLSAYNKPTQRTTPNGRRGGSNSRGSYKDEEPARNWNRFGQAAPTTQDWRRKTLSLGSSNIQPSTAALTVTFFLPTDTTVSVVANSKTEISLIKTTTTSIEEICTSCFSLTQGPNGLPVHVLNKEITSFNNDGLFEITKFILSSTPTTTVSVSQNTFRGRSTAYTATISTTIYEATPFVQTKGKTADPNSVLSNAPLANILLSQLLLGNLGGVPEPNFIPRPTEFLPDPNRYQLIVTTATDYKTHVKEVVQTVTQTKSIVLPVTFQGREILTTVYESDVTSTVITSFITETLTIPTTSTVRIQPTANPADDLSNKLSLLLPLLEERERQNRLLSAIEPSLPVVATAPPTLNPTPSATSAVSKVYVSGQHPGEFSVSFTTIFST</sequence>
<reference evidence="3" key="2">
    <citation type="submission" date="2010-05" db="EMBL/GenBank/DDBJ databases">
        <authorList>
            <person name="Almeida L.G."/>
            <person name="Nicolas M.F."/>
            <person name="Souza R.C."/>
            <person name="Vasconcelos A.T.R."/>
        </authorList>
    </citation>
    <scope>NUCLEOTIDE SEQUENCE</scope>
</reference>
<organism evidence="3">
    <name type="scientific">Anopheles darlingi</name>
    <name type="common">Mosquito</name>
    <dbReference type="NCBI Taxonomy" id="43151"/>
    <lineage>
        <taxon>Eukaryota</taxon>
        <taxon>Metazoa</taxon>
        <taxon>Ecdysozoa</taxon>
        <taxon>Arthropoda</taxon>
        <taxon>Hexapoda</taxon>
        <taxon>Insecta</taxon>
        <taxon>Pterygota</taxon>
        <taxon>Neoptera</taxon>
        <taxon>Endopterygota</taxon>
        <taxon>Diptera</taxon>
        <taxon>Nematocera</taxon>
        <taxon>Culicoidea</taxon>
        <taxon>Culicidae</taxon>
        <taxon>Anophelinae</taxon>
        <taxon>Anopheles</taxon>
    </lineage>
</organism>
<dbReference type="OMA" id="YKPNVYN"/>
<reference evidence="4" key="4">
    <citation type="submission" date="2015-06" db="UniProtKB">
        <authorList>
            <consortium name="EnsemblMetazoa"/>
        </authorList>
    </citation>
    <scope>IDENTIFICATION</scope>
</reference>
<feature type="region of interest" description="Disordered" evidence="1">
    <location>
        <begin position="390"/>
        <end position="440"/>
    </location>
</feature>
<feature type="signal peptide" evidence="2">
    <location>
        <begin position="1"/>
        <end position="21"/>
    </location>
</feature>
<reference evidence="3" key="3">
    <citation type="journal article" date="2013" name="Nucleic Acids Res.">
        <title>The genome of Anopheles darlingi, the main neotropical malaria vector.</title>
        <authorList>
            <person name="Marinotti O."/>
            <person name="Cerqueira G.C."/>
            <person name="de Almeida L.G."/>
            <person name="Ferro M.I."/>
            <person name="Loreto E.L."/>
            <person name="Zaha A."/>
            <person name="Teixeira S.M."/>
            <person name="Wespiser A.R."/>
            <person name="Almeida E Silva A."/>
            <person name="Schlindwein A.D."/>
            <person name="Pacheco A.C."/>
            <person name="Silva A.L."/>
            <person name="Graveley B.R."/>
            <person name="Walenz B.P."/>
            <person name="Lima Bde A."/>
            <person name="Ribeiro C.A."/>
            <person name="Nunes-Silva C.G."/>
            <person name="de Carvalho C.R."/>
            <person name="Soares C.M."/>
            <person name="de Menezes C.B."/>
            <person name="Matiolli C."/>
            <person name="Caffrey D."/>
            <person name="Araujo D.A."/>
            <person name="de Oliveira D.M."/>
            <person name="Golenbock D."/>
            <person name="Grisard E.C."/>
            <person name="Fantinatti-Garboggini F."/>
            <person name="de Carvalho F.M."/>
            <person name="Barcellos F.G."/>
            <person name="Prosdocimi F."/>
            <person name="May G."/>
            <person name="Azevedo Junior G.M."/>
            <person name="Guimaraes G.M."/>
            <person name="Goldman G.H."/>
            <person name="Padilha I.Q."/>
            <person name="Batista Jda S."/>
            <person name="Ferro J.A."/>
            <person name="Ribeiro J.M."/>
            <person name="Fietto J.L."/>
            <person name="Dabbas K.M."/>
            <person name="Cerdeira L."/>
            <person name="Agnez-Lima L.F."/>
            <person name="Brocchi M."/>
            <person name="de Carvalho M.O."/>
            <person name="Teixeira Mde M."/>
            <person name="Diniz Maia Mde M."/>
            <person name="Goldman M.H."/>
            <person name="Cruz Schneider M.P."/>
            <person name="Felipe M.S."/>
            <person name="Hungria M."/>
            <person name="Nicolas M.F."/>
            <person name="Pereira M."/>
            <person name="Montes M.A."/>
            <person name="Cantao M.E."/>
            <person name="Vincentz M."/>
            <person name="Rafael M.S."/>
            <person name="Silverman N."/>
            <person name="Stoco P.H."/>
            <person name="Souza R.C."/>
            <person name="Vicentini R."/>
            <person name="Gazzinelli R.T."/>
            <person name="Neves Rde O."/>
            <person name="Silva R."/>
            <person name="Astolfi-Filho S."/>
            <person name="Maciel T.E."/>
            <person name="Urmenyi T.P."/>
            <person name="Tadei W.P."/>
            <person name="Camargo E.P."/>
            <person name="de Vasconcelos A.T."/>
        </authorList>
    </citation>
    <scope>NUCLEOTIDE SEQUENCE</scope>
</reference>
<dbReference type="HOGENOM" id="CLU_024224_0_0_1"/>
<evidence type="ECO:0000256" key="2">
    <source>
        <dbReference type="SAM" id="SignalP"/>
    </source>
</evidence>
<feature type="chain" id="PRO_5010155650" evidence="2">
    <location>
        <begin position="22"/>
        <end position="776"/>
    </location>
</feature>
<evidence type="ECO:0000313" key="4">
    <source>
        <dbReference type="EnsemblMetazoa" id="ADAC003997-PA"/>
    </source>
</evidence>
<name>W5JMY1_ANODA</name>
<gene>
    <name evidence="3" type="ORF">AND_003997</name>
</gene>
<evidence type="ECO:0000256" key="1">
    <source>
        <dbReference type="SAM" id="MobiDB-lite"/>
    </source>
</evidence>
<keyword evidence="5" id="KW-1185">Reference proteome</keyword>
<feature type="compositionally biased region" description="Low complexity" evidence="1">
    <location>
        <begin position="108"/>
        <end position="132"/>
    </location>
</feature>
<dbReference type="EMBL" id="ADMH02001057">
    <property type="protein sequence ID" value="ETN64255.1"/>
    <property type="molecule type" value="Genomic_DNA"/>
</dbReference>
<feature type="compositionally biased region" description="Basic and acidic residues" evidence="1">
    <location>
        <begin position="162"/>
        <end position="173"/>
    </location>
</feature>
<feature type="region of interest" description="Disordered" evidence="1">
    <location>
        <begin position="106"/>
        <end position="195"/>
    </location>
</feature>
<dbReference type="VEuPathDB" id="VectorBase:ADAC003997"/>
<feature type="compositionally biased region" description="Acidic residues" evidence="1">
    <location>
        <begin position="148"/>
        <end position="161"/>
    </location>
</feature>
<reference evidence="3 5" key="1">
    <citation type="journal article" date="2010" name="BMC Genomics">
        <title>Combination of measures distinguishes pre-miRNAs from other stem-loops in the genome of the newly sequenced Anopheles darlingi.</title>
        <authorList>
            <person name="Mendes N.D."/>
            <person name="Freitas A.T."/>
            <person name="Vasconcelos A.T."/>
            <person name="Sagot M.F."/>
        </authorList>
    </citation>
    <scope>NUCLEOTIDE SEQUENCE</scope>
</reference>
<evidence type="ECO:0000313" key="5">
    <source>
        <dbReference type="Proteomes" id="UP000000673"/>
    </source>
</evidence>
<proteinExistence type="predicted"/>
<feature type="compositionally biased region" description="Polar residues" evidence="1">
    <location>
        <begin position="390"/>
        <end position="407"/>
    </location>
</feature>
<dbReference type="VEuPathDB" id="VectorBase:ADAR2_000999"/>
<dbReference type="Proteomes" id="UP000000673">
    <property type="component" value="Unassembled WGS sequence"/>
</dbReference>
<dbReference type="EnsemblMetazoa" id="ADAC003997-RA">
    <property type="protein sequence ID" value="ADAC003997-PA"/>
    <property type="gene ID" value="ADAC003997"/>
</dbReference>
<dbReference type="PANTHER" id="PTHR39072:SF2">
    <property type="match status" value="1"/>
</dbReference>